<protein>
    <submittedName>
        <fullName evidence="2">Serine hydrolase domain-containing protein</fullName>
    </submittedName>
</protein>
<feature type="domain" description="Beta-lactamase-related" evidence="1">
    <location>
        <begin position="79"/>
        <end position="413"/>
    </location>
</feature>
<accession>A0ABP8XH58</accession>
<evidence type="ECO:0000313" key="2">
    <source>
        <dbReference type="EMBL" id="GAA4708047.1"/>
    </source>
</evidence>
<dbReference type="Proteomes" id="UP001500325">
    <property type="component" value="Unassembled WGS sequence"/>
</dbReference>
<keyword evidence="3" id="KW-1185">Reference proteome</keyword>
<evidence type="ECO:0000313" key="3">
    <source>
        <dbReference type="Proteomes" id="UP001500325"/>
    </source>
</evidence>
<dbReference type="GO" id="GO:0016787">
    <property type="term" value="F:hydrolase activity"/>
    <property type="evidence" value="ECO:0007669"/>
    <property type="project" value="UniProtKB-KW"/>
</dbReference>
<reference evidence="3" key="1">
    <citation type="journal article" date="2019" name="Int. J. Syst. Evol. Microbiol.">
        <title>The Global Catalogue of Microorganisms (GCM) 10K type strain sequencing project: providing services to taxonomists for standard genome sequencing and annotation.</title>
        <authorList>
            <consortium name="The Broad Institute Genomics Platform"/>
            <consortium name="The Broad Institute Genome Sequencing Center for Infectious Disease"/>
            <person name="Wu L."/>
            <person name="Ma J."/>
        </authorList>
    </citation>
    <scope>NUCLEOTIDE SEQUENCE [LARGE SCALE GENOMIC DNA]</scope>
    <source>
        <strain evidence="3">JCM 18055</strain>
    </source>
</reference>
<dbReference type="PANTHER" id="PTHR46825:SF7">
    <property type="entry name" value="D-ALANYL-D-ALANINE CARBOXYPEPTIDASE"/>
    <property type="match status" value="1"/>
</dbReference>
<dbReference type="SUPFAM" id="SSF56601">
    <property type="entry name" value="beta-lactamase/transpeptidase-like"/>
    <property type="match status" value="1"/>
</dbReference>
<comment type="caution">
    <text evidence="2">The sequence shown here is derived from an EMBL/GenBank/DDBJ whole genome shotgun (WGS) entry which is preliminary data.</text>
</comment>
<gene>
    <name evidence="2" type="ORF">GCM10023215_56530</name>
</gene>
<dbReference type="Pfam" id="PF00144">
    <property type="entry name" value="Beta-lactamase"/>
    <property type="match status" value="1"/>
</dbReference>
<keyword evidence="2" id="KW-0378">Hydrolase</keyword>
<sequence length="445" mass="47060">MTAERDRRGLAATHHALELEAAMDVVTGGVRPRTLLVLSCVLGLCLGCTSGTAPTSSSTSSSGPPSVSADPAKADAVMKVVRDTMADAHLKAVIVSVTIDGKEIATQAVGDSMPGVPATTDMHFRNGAVAISYVSTALLQLVDEKKVSLDDKVSTWLPDIPYTDKVTLGQLAQMTSGYVDYVTTPELDDAQYANPFRTVTPEDLIAISTAHPLLYEPGTNWNYSHTNYVILGLALEKITGQGVASLLERKVLGPLGLDNTTDPGTPAIPEPALHAYTSERRQALKIPAGTPFYEDSTYWNPSWTITRGAIQTTTIHDLNATAVAIGTGTLLSPESYQKMLTKDLIGRTTTLPGCTTCHPQSPAYTYGLGIISSGNWVLQNPLFSGEAGAYAYLPAQKVAIAVAVTFDQAAFDPATGDYKNSADVLWRRIAAALVPGDAPPMPPGS</sequence>
<dbReference type="Gene3D" id="3.40.710.10">
    <property type="entry name" value="DD-peptidase/beta-lactamase superfamily"/>
    <property type="match status" value="1"/>
</dbReference>
<dbReference type="EMBL" id="BAABIC010000025">
    <property type="protein sequence ID" value="GAA4708047.1"/>
    <property type="molecule type" value="Genomic_DNA"/>
</dbReference>
<dbReference type="InterPro" id="IPR001466">
    <property type="entry name" value="Beta-lactam-related"/>
</dbReference>
<dbReference type="InterPro" id="IPR012338">
    <property type="entry name" value="Beta-lactam/transpept-like"/>
</dbReference>
<proteinExistence type="predicted"/>
<dbReference type="InterPro" id="IPR050491">
    <property type="entry name" value="AmpC-like"/>
</dbReference>
<dbReference type="PANTHER" id="PTHR46825">
    <property type="entry name" value="D-ALANYL-D-ALANINE-CARBOXYPEPTIDASE/ENDOPEPTIDASE AMPH"/>
    <property type="match status" value="1"/>
</dbReference>
<name>A0ABP8XH58_9PSEU</name>
<evidence type="ECO:0000259" key="1">
    <source>
        <dbReference type="Pfam" id="PF00144"/>
    </source>
</evidence>
<organism evidence="2 3">
    <name type="scientific">Pseudonocardia yuanmonensis</name>
    <dbReference type="NCBI Taxonomy" id="1095914"/>
    <lineage>
        <taxon>Bacteria</taxon>
        <taxon>Bacillati</taxon>
        <taxon>Actinomycetota</taxon>
        <taxon>Actinomycetes</taxon>
        <taxon>Pseudonocardiales</taxon>
        <taxon>Pseudonocardiaceae</taxon>
        <taxon>Pseudonocardia</taxon>
    </lineage>
</organism>